<accession>I0YL69</accession>
<dbReference type="EC" id="3.1.2.4" evidence="2"/>
<evidence type="ECO:0000256" key="2">
    <source>
        <dbReference type="RuleBase" id="RU369070"/>
    </source>
</evidence>
<dbReference type="Proteomes" id="UP000007264">
    <property type="component" value="Unassembled WGS sequence"/>
</dbReference>
<dbReference type="RefSeq" id="XP_005643682.1">
    <property type="nucleotide sequence ID" value="XM_005643625.1"/>
</dbReference>
<name>I0YL69_COCSC</name>
<comment type="function">
    <text evidence="2">Hydrolyzes 3-hydroxyisobutyryl-CoA (HIBYL-CoA), a saline catabolite. Has high activity toward isobutyryl-CoA. Could be an isobutyryl-CoA dehydrogenase that functions in valine catabolism.</text>
</comment>
<organism evidence="4 5">
    <name type="scientific">Coccomyxa subellipsoidea (strain C-169)</name>
    <name type="common">Green microalga</name>
    <dbReference type="NCBI Taxonomy" id="574566"/>
    <lineage>
        <taxon>Eukaryota</taxon>
        <taxon>Viridiplantae</taxon>
        <taxon>Chlorophyta</taxon>
        <taxon>core chlorophytes</taxon>
        <taxon>Trebouxiophyceae</taxon>
        <taxon>Trebouxiophyceae incertae sedis</taxon>
        <taxon>Coccomyxaceae</taxon>
        <taxon>Coccomyxa</taxon>
        <taxon>Coccomyxa subellipsoidea</taxon>
    </lineage>
</organism>
<evidence type="ECO:0000313" key="4">
    <source>
        <dbReference type="EMBL" id="EIE19138.1"/>
    </source>
</evidence>
<evidence type="ECO:0000259" key="3">
    <source>
        <dbReference type="Pfam" id="PF16113"/>
    </source>
</evidence>
<keyword evidence="5" id="KW-1185">Reference proteome</keyword>
<comment type="caution">
    <text evidence="4">The sequence shown here is derived from an EMBL/GenBank/DDBJ whole genome shotgun (WGS) entry which is preliminary data.</text>
</comment>
<dbReference type="Gene3D" id="3.90.226.10">
    <property type="entry name" value="2-enoyl-CoA Hydratase, Chain A, domain 1"/>
    <property type="match status" value="1"/>
</dbReference>
<dbReference type="SUPFAM" id="SSF52096">
    <property type="entry name" value="ClpP/crotonase"/>
    <property type="match status" value="1"/>
</dbReference>
<dbReference type="AlphaFoldDB" id="I0YL69"/>
<protein>
    <recommendedName>
        <fullName evidence="2">3-hydroxyisobutyryl-CoA hydrolase</fullName>
        <shortName evidence="2">HIB-CoA hydrolase</shortName>
        <shortName evidence="2">HIBYL-CoA-H</shortName>
        <ecNumber evidence="2">3.1.2.4</ecNumber>
    </recommendedName>
    <alternativeName>
        <fullName evidence="2">3-hydroxyisobutyryl-coenzyme A hydrolase</fullName>
    </alternativeName>
</protein>
<evidence type="ECO:0000313" key="5">
    <source>
        <dbReference type="Proteomes" id="UP000007264"/>
    </source>
</evidence>
<dbReference type="Pfam" id="PF16113">
    <property type="entry name" value="ECH_2"/>
    <property type="match status" value="1"/>
</dbReference>
<reference evidence="4 5" key="1">
    <citation type="journal article" date="2012" name="Genome Biol.">
        <title>The genome of the polar eukaryotic microalga coccomyxa subellipsoidea reveals traits of cold adaptation.</title>
        <authorList>
            <person name="Blanc G."/>
            <person name="Agarkova I."/>
            <person name="Grimwood J."/>
            <person name="Kuo A."/>
            <person name="Brueggeman A."/>
            <person name="Dunigan D."/>
            <person name="Gurnon J."/>
            <person name="Ladunga I."/>
            <person name="Lindquist E."/>
            <person name="Lucas S."/>
            <person name="Pangilinan J."/>
            <person name="Proschold T."/>
            <person name="Salamov A."/>
            <person name="Schmutz J."/>
            <person name="Weeks D."/>
            <person name="Yamada T."/>
            <person name="Claverie J.M."/>
            <person name="Grigoriev I."/>
            <person name="Van Etten J."/>
            <person name="Lomsadze A."/>
            <person name="Borodovsky M."/>
        </authorList>
    </citation>
    <scope>NUCLEOTIDE SEQUENCE [LARGE SCALE GENOMIC DNA]</scope>
    <source>
        <strain evidence="4 5">C-169</strain>
    </source>
</reference>
<dbReference type="GeneID" id="17037068"/>
<dbReference type="GO" id="GO:0003860">
    <property type="term" value="F:3-hydroxyisobutyryl-CoA hydrolase activity"/>
    <property type="evidence" value="ECO:0007669"/>
    <property type="project" value="UniProtKB-UniRule"/>
</dbReference>
<gene>
    <name evidence="4" type="ORF">COCSUDRAFT_59623</name>
</gene>
<evidence type="ECO:0000256" key="1">
    <source>
        <dbReference type="ARBA" id="ARBA00022801"/>
    </source>
</evidence>
<comment type="catalytic activity">
    <reaction evidence="2">
        <text>3-hydroxy-2-methylpropanoyl-CoA + H2O = 3-hydroxy-2-methylpropanoate + CoA + H(+)</text>
        <dbReference type="Rhea" id="RHEA:20888"/>
        <dbReference type="ChEBI" id="CHEBI:11805"/>
        <dbReference type="ChEBI" id="CHEBI:15377"/>
        <dbReference type="ChEBI" id="CHEBI:15378"/>
        <dbReference type="ChEBI" id="CHEBI:57287"/>
        <dbReference type="ChEBI" id="CHEBI:57340"/>
        <dbReference type="EC" id="3.1.2.4"/>
    </reaction>
</comment>
<dbReference type="OrthoDB" id="16820at2759"/>
<comment type="pathway">
    <text evidence="2">Amino-acid degradation; L-valine degradation.</text>
</comment>
<dbReference type="InterPro" id="IPR029045">
    <property type="entry name" value="ClpP/crotonase-like_dom_sf"/>
</dbReference>
<feature type="domain" description="Enoyl-CoA hydratase/isomerase" evidence="3">
    <location>
        <begin position="3"/>
        <end position="330"/>
    </location>
</feature>
<keyword evidence="1 2" id="KW-0378">Hydrolase</keyword>
<sequence length="348" mass="38056">MDAGGDIKSIRKYALEQPYKEDPPVDHPVARVFQTEYNQVCDVARCPVPYVSICTGIWMGFGVGNSAHGDVRVVTEDTLFAMPENSIGLFPDVGFAHIAAQLPGALGLYLGLTGRRLSSLSDLLYSRLGTHAARAEELPSLRNALVEAPLSRHADKRETLRQLDAVLQQFQARCDPHAPDLAAPELATLQPLIDSCFGPALAHRARGRSAPQALDDIALDLLTIAQTNERPAARQFAVETLETLQKLCPMSMAVTLRHFAAIYQAVHAGGGPLAEVEGVMRQEYALAVRMCGRGDFTEGVRAAVVDKDRNPKWNPANLSDIREEELDAIFAPMPPGKELQLDFLDRRD</sequence>
<proteinExistence type="inferred from homology"/>
<dbReference type="InterPro" id="IPR045004">
    <property type="entry name" value="ECH_dom"/>
</dbReference>
<dbReference type="EMBL" id="AGSI01000020">
    <property type="protein sequence ID" value="EIE19138.1"/>
    <property type="molecule type" value="Genomic_DNA"/>
</dbReference>
<comment type="similarity">
    <text evidence="2">Belongs to the enoyl-CoA hydratase/isomerase family.</text>
</comment>
<dbReference type="PANTHER" id="PTHR43176:SF5">
    <property type="entry name" value="3-HYDROXYISOBUTYRYL-COA HYDROLASE-LIKE PROTEIN 4, MITOCHONDRIAL"/>
    <property type="match status" value="1"/>
</dbReference>
<dbReference type="GO" id="GO:0006574">
    <property type="term" value="P:L-valine catabolic process"/>
    <property type="evidence" value="ECO:0007669"/>
    <property type="project" value="UniProtKB-UniRule"/>
</dbReference>
<dbReference type="InterPro" id="IPR032259">
    <property type="entry name" value="HIBYL-CoA-H"/>
</dbReference>
<dbReference type="PANTHER" id="PTHR43176">
    <property type="entry name" value="3-HYDROXYISOBUTYRYL-COA HYDROLASE-RELATED"/>
    <property type="match status" value="1"/>
</dbReference>
<dbReference type="CDD" id="cd06558">
    <property type="entry name" value="crotonase-like"/>
    <property type="match status" value="1"/>
</dbReference>
<dbReference type="eggNOG" id="KOG1684">
    <property type="taxonomic scope" value="Eukaryota"/>
</dbReference>
<dbReference type="STRING" id="574566.I0YL69"/>
<dbReference type="KEGG" id="csl:COCSUDRAFT_59623"/>